<organism evidence="14 15">
    <name type="scientific">Batillaria attramentaria</name>
    <dbReference type="NCBI Taxonomy" id="370345"/>
    <lineage>
        <taxon>Eukaryota</taxon>
        <taxon>Metazoa</taxon>
        <taxon>Spiralia</taxon>
        <taxon>Lophotrochozoa</taxon>
        <taxon>Mollusca</taxon>
        <taxon>Gastropoda</taxon>
        <taxon>Caenogastropoda</taxon>
        <taxon>Sorbeoconcha</taxon>
        <taxon>Cerithioidea</taxon>
        <taxon>Batillariidae</taxon>
        <taxon>Batillaria</taxon>
    </lineage>
</organism>
<dbReference type="InterPro" id="IPR029063">
    <property type="entry name" value="SAM-dependent_MTases_sf"/>
</dbReference>
<evidence type="ECO:0000259" key="13">
    <source>
        <dbReference type="PROSITE" id="PS51684"/>
    </source>
</evidence>
<keyword evidence="4 11" id="KW-0808">Transferase</keyword>
<dbReference type="Gene3D" id="3.30.300.110">
    <property type="entry name" value="Met-10+ protein-like domains"/>
    <property type="match status" value="1"/>
</dbReference>
<comment type="subcellular location">
    <subcellularLocation>
        <location evidence="11">Mitochondrion matrix</location>
    </subcellularLocation>
    <subcellularLocation>
        <location evidence="11">Nucleus</location>
    </subcellularLocation>
    <subcellularLocation>
        <location evidence="11">Cytoplasm</location>
    </subcellularLocation>
    <text evidence="11">Predominantly in the mitochondria and in the nucleus.</text>
</comment>
<keyword evidence="8 11" id="KW-0539">Nucleus</keyword>
<feature type="compositionally biased region" description="Polar residues" evidence="12">
    <location>
        <begin position="339"/>
        <end position="407"/>
    </location>
</feature>
<reference evidence="14 15" key="1">
    <citation type="journal article" date="2023" name="Sci. Data">
        <title>Genome assembly of the Korean intertidal mud-creeper Batillaria attramentaria.</title>
        <authorList>
            <person name="Patra A.K."/>
            <person name="Ho P.T."/>
            <person name="Jun S."/>
            <person name="Lee S.J."/>
            <person name="Kim Y."/>
            <person name="Won Y.J."/>
        </authorList>
    </citation>
    <scope>NUCLEOTIDE SEQUENCE [LARGE SCALE GENOMIC DNA]</scope>
    <source>
        <strain evidence="14">Wonlab-2016</strain>
    </source>
</reference>
<comment type="similarity">
    <text evidence="11">Belongs to the TRM5 / TYW2 family.</text>
</comment>
<evidence type="ECO:0000256" key="9">
    <source>
        <dbReference type="ARBA" id="ARBA00045951"/>
    </source>
</evidence>
<name>A0ABD0J560_9CAEN</name>
<dbReference type="GO" id="GO:0005759">
    <property type="term" value="C:mitochondrial matrix"/>
    <property type="evidence" value="ECO:0007669"/>
    <property type="project" value="UniProtKB-SubCell"/>
</dbReference>
<comment type="similarity">
    <text evidence="1">Belongs to the class I-like SAM-binding methyltransferase superfamily. TRM5/TYW2 family.</text>
</comment>
<keyword evidence="15" id="KW-1185">Reference proteome</keyword>
<dbReference type="FunFam" id="3.30.300.110:FF:000001">
    <property type="entry name" value="tRNA (guanine(37)-N1)-methyltransferase"/>
    <property type="match status" value="1"/>
</dbReference>
<evidence type="ECO:0000256" key="7">
    <source>
        <dbReference type="ARBA" id="ARBA00023128"/>
    </source>
</evidence>
<dbReference type="GO" id="GO:0070901">
    <property type="term" value="P:mitochondrial tRNA methylation"/>
    <property type="evidence" value="ECO:0007669"/>
    <property type="project" value="UniProtKB-ARBA"/>
</dbReference>
<dbReference type="InterPro" id="IPR056743">
    <property type="entry name" value="TRM5-TYW2-like_MTfase"/>
</dbReference>
<dbReference type="EC" id="2.1.1.228" evidence="11"/>
<dbReference type="Proteomes" id="UP001519460">
    <property type="component" value="Unassembled WGS sequence"/>
</dbReference>
<dbReference type="PANTHER" id="PTHR23245">
    <property type="entry name" value="TRNA METHYLTRANSFERASE"/>
    <property type="match status" value="1"/>
</dbReference>
<evidence type="ECO:0000256" key="8">
    <source>
        <dbReference type="ARBA" id="ARBA00023242"/>
    </source>
</evidence>
<evidence type="ECO:0000256" key="6">
    <source>
        <dbReference type="ARBA" id="ARBA00022694"/>
    </source>
</evidence>
<proteinExistence type="inferred from homology"/>
<keyword evidence="3 11" id="KW-0489">Methyltransferase</keyword>
<dbReference type="Gene3D" id="3.40.50.150">
    <property type="entry name" value="Vaccinia Virus protein VP39"/>
    <property type="match status" value="2"/>
</dbReference>
<dbReference type="GO" id="GO:0052906">
    <property type="term" value="F:tRNA (guanine(37)-N1)-methyltransferase activity"/>
    <property type="evidence" value="ECO:0007669"/>
    <property type="project" value="UniProtKB-UniRule"/>
</dbReference>
<feature type="domain" description="SAM-dependent methyltransferase TRM5/TYW2-type" evidence="13">
    <location>
        <begin position="143"/>
        <end position="514"/>
    </location>
</feature>
<comment type="caution">
    <text evidence="14">The sequence shown here is derived from an EMBL/GenBank/DDBJ whole genome shotgun (WGS) entry which is preliminary data.</text>
</comment>
<gene>
    <name evidence="14" type="ORF">BaRGS_00038760</name>
</gene>
<evidence type="ECO:0000256" key="2">
    <source>
        <dbReference type="ARBA" id="ARBA00022490"/>
    </source>
</evidence>
<keyword evidence="2 11" id="KW-0963">Cytoplasm</keyword>
<keyword evidence="7 11" id="KW-0496">Mitochondrion</keyword>
<feature type="binding site" evidence="11">
    <location>
        <begin position="270"/>
        <end position="271"/>
    </location>
    <ligand>
        <name>S-adenosyl-L-methionine</name>
        <dbReference type="ChEBI" id="CHEBI:59789"/>
    </ligand>
</feature>
<sequence length="541" mass="60115">MEPQASSETVFTPPEAVRGMKSLNRELFSRSVRVPCLRVQSQNISALSKCLKMSMLKVPRIRPVAELPQDDPAHKTHRLFLLDPRKYSQVSDISPEDAETLKKFDVDVGDLLYYDIDLTYDNWTAAEVLRAVLPAESEGVSSYSIIGHIAHLNLKAEVMDYKHLIGEVILDKNHIVKTVVNKLNTIDNTFRNFQMELLAGEENYVTLTRENGCTFELDFSKVYWNPRLSTEHQRVVNCLKKGDVLYDVFAGIGPFAIPAARKGVRVLANDLNPHSHAALVNNVKLNKVAAGLVQTSNLDGREFIRTVLKQDLVTRLQSIAAQGKNESGVSHDSVAETEVAQSDSAGKSQLTDKSVSSTLEAADVQNTPVPHANNNESSIDSSKQRSSGNSRQNKPAASGTTNQTSIATDGRNMSVKYQISIVMNLPALAMEFLNAFRLLLSDFDEDLQRDSRVLSCLPTVFCYCFSKSEDPEEDARRRAENILGCKLPEDSTVRLVRNVAPNKEMMCLIFRLTPEVLFGHCDGEGDVEARLLQTQDMVQGE</sequence>
<dbReference type="EMBL" id="JACVVK020000641">
    <property type="protein sequence ID" value="KAK7461201.1"/>
    <property type="molecule type" value="Genomic_DNA"/>
</dbReference>
<evidence type="ECO:0000256" key="1">
    <source>
        <dbReference type="ARBA" id="ARBA00009775"/>
    </source>
</evidence>
<evidence type="ECO:0000313" key="14">
    <source>
        <dbReference type="EMBL" id="KAK7461201.1"/>
    </source>
</evidence>
<comment type="catalytic activity">
    <reaction evidence="10 11">
        <text>guanosine(37) in tRNA + S-adenosyl-L-methionine = N(1)-methylguanosine(37) in tRNA + S-adenosyl-L-homocysteine + H(+)</text>
        <dbReference type="Rhea" id="RHEA:36899"/>
        <dbReference type="Rhea" id="RHEA-COMP:10145"/>
        <dbReference type="Rhea" id="RHEA-COMP:10147"/>
        <dbReference type="ChEBI" id="CHEBI:15378"/>
        <dbReference type="ChEBI" id="CHEBI:57856"/>
        <dbReference type="ChEBI" id="CHEBI:59789"/>
        <dbReference type="ChEBI" id="CHEBI:73542"/>
        <dbReference type="ChEBI" id="CHEBI:74269"/>
        <dbReference type="EC" id="2.1.1.228"/>
    </reaction>
</comment>
<dbReference type="PANTHER" id="PTHR23245:SF36">
    <property type="entry name" value="TRNA (GUANINE(37)-N1)-METHYLTRANSFERASE"/>
    <property type="match status" value="1"/>
</dbReference>
<dbReference type="InterPro" id="IPR030382">
    <property type="entry name" value="MeTrfase_TRM5/TYW2"/>
</dbReference>
<evidence type="ECO:0000256" key="5">
    <source>
        <dbReference type="ARBA" id="ARBA00022691"/>
    </source>
</evidence>
<evidence type="ECO:0000256" key="3">
    <source>
        <dbReference type="ARBA" id="ARBA00022603"/>
    </source>
</evidence>
<feature type="binding site" evidence="11">
    <location>
        <position position="232"/>
    </location>
    <ligand>
        <name>S-adenosyl-L-methionine</name>
        <dbReference type="ChEBI" id="CHEBI:59789"/>
    </ligand>
</feature>
<feature type="region of interest" description="Disordered" evidence="12">
    <location>
        <begin position="322"/>
        <end position="407"/>
    </location>
</feature>
<dbReference type="HAMAP" id="MF_03152">
    <property type="entry name" value="TRM5"/>
    <property type="match status" value="1"/>
</dbReference>
<evidence type="ECO:0000256" key="11">
    <source>
        <dbReference type="HAMAP-Rule" id="MF_03152"/>
    </source>
</evidence>
<comment type="function">
    <text evidence="9">Involved in mitochondrial tRNA methylation. Specifically methylates the N1 position of guanosine-37 in various tRNAs. Methylation is not dependent on the nature of the nucleoside 5' of the target nucleoside. This is the first step in the biosynthesis of wybutosine (yW), a modified base adjacent to the anticodon of tRNAs and required for accurate decoding.</text>
</comment>
<accession>A0ABD0J560</accession>
<protein>
    <recommendedName>
        <fullName evidence="11">tRNA (guanine(37)-N1)-methyltransferase</fullName>
        <ecNumber evidence="11">2.1.1.228</ecNumber>
    </recommendedName>
    <alternativeName>
        <fullName evidence="11">M1G-methyltransferase</fullName>
    </alternativeName>
    <alternativeName>
        <fullName evidence="11">tRNA [GM37] methyltransferase</fullName>
    </alternativeName>
    <alternativeName>
        <fullName evidence="11">tRNA methyltransferase 5 homolog</fullName>
    </alternativeName>
</protein>
<dbReference type="PROSITE" id="PS51684">
    <property type="entry name" value="SAM_MT_TRM5_TYW2"/>
    <property type="match status" value="1"/>
</dbReference>
<evidence type="ECO:0000256" key="4">
    <source>
        <dbReference type="ARBA" id="ARBA00022679"/>
    </source>
</evidence>
<feature type="binding site" evidence="11">
    <location>
        <begin position="299"/>
        <end position="300"/>
    </location>
    <ligand>
        <name>S-adenosyl-L-methionine</name>
        <dbReference type="ChEBI" id="CHEBI:59789"/>
    </ligand>
</feature>
<comment type="subunit">
    <text evidence="11">Monomer.</text>
</comment>
<dbReference type="AlphaFoldDB" id="A0ABD0J560"/>
<evidence type="ECO:0000256" key="12">
    <source>
        <dbReference type="SAM" id="MobiDB-lite"/>
    </source>
</evidence>
<dbReference type="Pfam" id="PF25133">
    <property type="entry name" value="TYW2_N_2"/>
    <property type="match status" value="1"/>
</dbReference>
<evidence type="ECO:0000313" key="15">
    <source>
        <dbReference type="Proteomes" id="UP001519460"/>
    </source>
</evidence>
<dbReference type="InterPro" id="IPR056744">
    <property type="entry name" value="TRM5/TYW2-like_N"/>
</dbReference>
<keyword evidence="5 11" id="KW-0949">S-adenosyl-L-methionine</keyword>
<dbReference type="GO" id="GO:0005634">
    <property type="term" value="C:nucleus"/>
    <property type="evidence" value="ECO:0007669"/>
    <property type="project" value="UniProtKB-SubCell"/>
</dbReference>
<dbReference type="Pfam" id="PF02475">
    <property type="entry name" value="TRM5-TYW2_MTfase"/>
    <property type="match status" value="1"/>
</dbReference>
<dbReference type="SUPFAM" id="SSF53335">
    <property type="entry name" value="S-adenosyl-L-methionine-dependent methyltransferases"/>
    <property type="match status" value="1"/>
</dbReference>
<evidence type="ECO:0000256" key="10">
    <source>
        <dbReference type="ARBA" id="ARBA00047783"/>
    </source>
</evidence>
<keyword evidence="6 11" id="KW-0819">tRNA processing</keyword>
<comment type="function">
    <text evidence="11">Specifically methylates the N1 position of guanosine-37 in various cytoplasmic and mitochondrial tRNAs. Methylation is not dependent on the nature of the nucleoside 5' of the target nucleoside. This is the first step in the biosynthesis of wybutosine (yW), a modified base adjacent to the anticodon of tRNAs and required for accurate decoding.</text>
</comment>
<feature type="binding site" evidence="11">
    <location>
        <position position="424"/>
    </location>
    <ligand>
        <name>S-adenosyl-L-methionine</name>
        <dbReference type="ChEBI" id="CHEBI:59789"/>
    </ligand>
</feature>
<dbReference type="InterPro" id="IPR025792">
    <property type="entry name" value="tRNA_Gua_MeTrfase_euk"/>
</dbReference>